<proteinExistence type="predicted"/>
<sequence length="71" mass="8121">MIPNMTPSSTPPEGFVLRPLIAHKDLQQHHGIILHILSSTRRLTTDDVVLYSMAALGLTRRNLIQKMDRRF</sequence>
<protein>
    <submittedName>
        <fullName evidence="1">Uncharacterized protein</fullName>
    </submittedName>
</protein>
<organism evidence="1 2">
    <name type="scientific">Rosa chinensis</name>
    <name type="common">China rose</name>
    <dbReference type="NCBI Taxonomy" id="74649"/>
    <lineage>
        <taxon>Eukaryota</taxon>
        <taxon>Viridiplantae</taxon>
        <taxon>Streptophyta</taxon>
        <taxon>Embryophyta</taxon>
        <taxon>Tracheophyta</taxon>
        <taxon>Spermatophyta</taxon>
        <taxon>Magnoliopsida</taxon>
        <taxon>eudicotyledons</taxon>
        <taxon>Gunneridae</taxon>
        <taxon>Pentapetalae</taxon>
        <taxon>rosids</taxon>
        <taxon>fabids</taxon>
        <taxon>Rosales</taxon>
        <taxon>Rosaceae</taxon>
        <taxon>Rosoideae</taxon>
        <taxon>Rosoideae incertae sedis</taxon>
        <taxon>Rosa</taxon>
    </lineage>
</organism>
<evidence type="ECO:0000313" key="2">
    <source>
        <dbReference type="Proteomes" id="UP000238479"/>
    </source>
</evidence>
<reference evidence="1 2" key="1">
    <citation type="journal article" date="2018" name="Nat. Genet.">
        <title>The Rosa genome provides new insights in the design of modern roses.</title>
        <authorList>
            <person name="Bendahmane M."/>
        </authorList>
    </citation>
    <scope>NUCLEOTIDE SEQUENCE [LARGE SCALE GENOMIC DNA]</scope>
    <source>
        <strain evidence="2">cv. Old Blush</strain>
    </source>
</reference>
<name>A0A2P6P958_ROSCH</name>
<accession>A0A2P6P958</accession>
<dbReference type="EMBL" id="PDCK01000045">
    <property type="protein sequence ID" value="PRQ18471.1"/>
    <property type="molecule type" value="Genomic_DNA"/>
</dbReference>
<dbReference type="Gramene" id="PRQ18471">
    <property type="protein sequence ID" value="PRQ18471"/>
    <property type="gene ID" value="RchiOBHm_Chr7g0206391"/>
</dbReference>
<gene>
    <name evidence="1" type="ORF">RchiOBHm_Chr7g0206391</name>
</gene>
<evidence type="ECO:0000313" key="1">
    <source>
        <dbReference type="EMBL" id="PRQ18471.1"/>
    </source>
</evidence>
<comment type="caution">
    <text evidence="1">The sequence shown here is derived from an EMBL/GenBank/DDBJ whole genome shotgun (WGS) entry which is preliminary data.</text>
</comment>
<dbReference type="Proteomes" id="UP000238479">
    <property type="component" value="Chromosome 7"/>
</dbReference>
<dbReference type="AlphaFoldDB" id="A0A2P6P958"/>
<keyword evidence="2" id="KW-1185">Reference proteome</keyword>